<evidence type="ECO:0000313" key="1">
    <source>
        <dbReference type="EMBL" id="EDP8411453.1"/>
    </source>
</evidence>
<proteinExistence type="predicted"/>
<sequence>MILAHKKTDAEKGVNRIGQKREFGIFILKGGRRMKMFCLLLAYDYILTKFSVDTL</sequence>
<name>A0A6C8EHE3_LISMN</name>
<evidence type="ECO:0000313" key="3">
    <source>
        <dbReference type="EMBL" id="EDP8512441.1"/>
    </source>
</evidence>
<dbReference type="EMBL" id="AANOZG010000015">
    <property type="protein sequence ID" value="EDP8420351.1"/>
    <property type="molecule type" value="Genomic_DNA"/>
</dbReference>
<organism evidence="3">
    <name type="scientific">Listeria monocytogenes</name>
    <dbReference type="NCBI Taxonomy" id="1639"/>
    <lineage>
        <taxon>Bacteria</taxon>
        <taxon>Bacillati</taxon>
        <taxon>Bacillota</taxon>
        <taxon>Bacilli</taxon>
        <taxon>Bacillales</taxon>
        <taxon>Listeriaceae</taxon>
        <taxon>Listeria</taxon>
    </lineage>
</organism>
<dbReference type="EMBL" id="AANPAV010000014">
    <property type="protein sequence ID" value="EDP8512441.1"/>
    <property type="molecule type" value="Genomic_DNA"/>
</dbReference>
<gene>
    <name evidence="2" type="ORF">G3J01_002942</name>
    <name evidence="3" type="ORF">G3O20_002825</name>
    <name evidence="4" type="ORF">G3R87_002657</name>
    <name evidence="1" type="ORF">G3R95_003036</name>
</gene>
<accession>A0A6C8EHE3</accession>
<dbReference type="RefSeq" id="WP_014930058.1">
    <property type="nucleotide sequence ID" value="NZ_JAENKW010000012.1"/>
</dbReference>
<evidence type="ECO:0000313" key="5">
    <source>
        <dbReference type="Proteomes" id="UP000470497"/>
    </source>
</evidence>
<reference evidence="1 5" key="1">
    <citation type="submission" date="2020-02" db="EMBL/GenBank/DDBJ databases">
        <authorList>
            <person name="Ashton P.M."/>
            <person name="Dallman T."/>
            <person name="Nair S."/>
            <person name="De Pinna E."/>
            <person name="Peters T."/>
            <person name="Grant K."/>
        </authorList>
    </citation>
    <scope>NUCLEOTIDE SEQUENCE</scope>
    <source>
        <strain evidence="4">883774</strain>
        <strain evidence="1 5">883775</strain>
    </source>
</reference>
<protein>
    <submittedName>
        <fullName evidence="3">Uncharacterized protein</fullName>
    </submittedName>
</protein>
<reference evidence="3" key="2">
    <citation type="submission" date="2020-02" db="EMBL/GenBank/DDBJ databases">
        <authorList>
            <consortium name="GenomeTrakr: Next Generation Sequencing Network for Food Pathogen Tracability"/>
        </authorList>
    </citation>
    <scope>NUCLEOTIDE SEQUENCE</scope>
    <source>
        <strain evidence="2">FSIS32003244</strain>
        <strain evidence="3">OSF103463</strain>
    </source>
</reference>
<dbReference type="AlphaFoldDB" id="A0A6C8EHE3"/>
<dbReference type="EMBL" id="AANOZB010000020">
    <property type="protein sequence ID" value="EDP8411453.1"/>
    <property type="molecule type" value="Genomic_DNA"/>
</dbReference>
<evidence type="ECO:0000313" key="2">
    <source>
        <dbReference type="EMBL" id="EDP8420351.1"/>
    </source>
</evidence>
<evidence type="ECO:0000313" key="4">
    <source>
        <dbReference type="EMBL" id="EDP8529542.1"/>
    </source>
</evidence>
<dbReference type="EMBL" id="AANPAS010000016">
    <property type="protein sequence ID" value="EDP8529542.1"/>
    <property type="molecule type" value="Genomic_DNA"/>
</dbReference>
<dbReference type="Proteomes" id="UP000470497">
    <property type="component" value="Unassembled WGS sequence"/>
</dbReference>
<comment type="caution">
    <text evidence="3">The sequence shown here is derived from an EMBL/GenBank/DDBJ whole genome shotgun (WGS) entry which is preliminary data.</text>
</comment>